<reference evidence="1 2" key="1">
    <citation type="submission" date="2022-10" db="EMBL/GenBank/DDBJ databases">
        <title>The complete genomes of actinobacterial strains from the NBC collection.</title>
        <authorList>
            <person name="Joergensen T.S."/>
            <person name="Alvarez Arevalo M."/>
            <person name="Sterndorff E.B."/>
            <person name="Faurdal D."/>
            <person name="Vuksanovic O."/>
            <person name="Mourched A.-S."/>
            <person name="Charusanti P."/>
            <person name="Shaw S."/>
            <person name="Blin K."/>
            <person name="Weber T."/>
        </authorList>
    </citation>
    <scope>NUCLEOTIDE SEQUENCE [LARGE SCALE GENOMIC DNA]</scope>
    <source>
        <strain evidence="1 2">NBC_00123</strain>
    </source>
</reference>
<dbReference type="Proteomes" id="UP001622594">
    <property type="component" value="Chromosome"/>
</dbReference>
<keyword evidence="2" id="KW-1185">Reference proteome</keyword>
<evidence type="ECO:0000313" key="1">
    <source>
        <dbReference type="EMBL" id="WTR74091.1"/>
    </source>
</evidence>
<accession>A0ABZ1LKZ9</accession>
<sequence>MTDGYIRWYRESAATSVFEEQAQLFAEYGIHLPHPVLGEAVVVDVEGEDVPIGRDELRILLGRRIASITMNWWFSADTNVLDAFVYEPLGCEIQTLWLDGLSADEAHRVESAVIAATTRLPVPTRAVIVDRHGVTDPEDWDSSVLYDGDEVPRFPDTVVAPGHLAEMLLARTPGLVREPAGPRLHHVTRGPGTG</sequence>
<proteinExistence type="predicted"/>
<dbReference type="EMBL" id="CP108188">
    <property type="protein sequence ID" value="WTR74091.1"/>
    <property type="molecule type" value="Genomic_DNA"/>
</dbReference>
<evidence type="ECO:0000313" key="2">
    <source>
        <dbReference type="Proteomes" id="UP001622594"/>
    </source>
</evidence>
<protein>
    <submittedName>
        <fullName evidence="1">Uncharacterized protein</fullName>
    </submittedName>
</protein>
<dbReference type="RefSeq" id="WP_327160606.1">
    <property type="nucleotide sequence ID" value="NZ_CP108062.1"/>
</dbReference>
<organism evidence="1 2">
    <name type="scientific">Streptomyces zaomyceticus</name>
    <dbReference type="NCBI Taxonomy" id="68286"/>
    <lineage>
        <taxon>Bacteria</taxon>
        <taxon>Bacillati</taxon>
        <taxon>Actinomycetota</taxon>
        <taxon>Actinomycetes</taxon>
        <taxon>Kitasatosporales</taxon>
        <taxon>Streptomycetaceae</taxon>
        <taxon>Streptomyces</taxon>
    </lineage>
</organism>
<name>A0ABZ1LKZ9_9ACTN</name>
<gene>
    <name evidence="1" type="ORF">OG814_34800</name>
</gene>